<organism evidence="6 7">
    <name type="scientific">Allosediminivita pacifica</name>
    <dbReference type="NCBI Taxonomy" id="1267769"/>
    <lineage>
        <taxon>Bacteria</taxon>
        <taxon>Pseudomonadati</taxon>
        <taxon>Pseudomonadota</taxon>
        <taxon>Alphaproteobacteria</taxon>
        <taxon>Rhodobacterales</taxon>
        <taxon>Paracoccaceae</taxon>
        <taxon>Allosediminivita</taxon>
    </lineage>
</organism>
<dbReference type="InterPro" id="IPR016064">
    <property type="entry name" value="NAD/diacylglycerol_kinase_sf"/>
</dbReference>
<dbReference type="Pfam" id="PF00781">
    <property type="entry name" value="DAGK_cat"/>
    <property type="match status" value="1"/>
</dbReference>
<dbReference type="Pfam" id="PF19279">
    <property type="entry name" value="YegS_C"/>
    <property type="match status" value="1"/>
</dbReference>
<evidence type="ECO:0000256" key="3">
    <source>
        <dbReference type="ARBA" id="ARBA00022777"/>
    </source>
</evidence>
<dbReference type="GO" id="GO:0005524">
    <property type="term" value="F:ATP binding"/>
    <property type="evidence" value="ECO:0007669"/>
    <property type="project" value="UniProtKB-KW"/>
</dbReference>
<dbReference type="InterPro" id="IPR001206">
    <property type="entry name" value="Diacylglycerol_kinase_cat_dom"/>
</dbReference>
<dbReference type="PANTHER" id="PTHR12358:SF54">
    <property type="entry name" value="SPHINGOSINE KINASE RELATED PROTEIN"/>
    <property type="match status" value="1"/>
</dbReference>
<gene>
    <name evidence="6" type="ORF">C8N44_11763</name>
</gene>
<evidence type="ECO:0000256" key="1">
    <source>
        <dbReference type="ARBA" id="ARBA00022679"/>
    </source>
</evidence>
<proteinExistence type="predicted"/>
<evidence type="ECO:0000313" key="7">
    <source>
        <dbReference type="Proteomes" id="UP000244069"/>
    </source>
</evidence>
<dbReference type="Proteomes" id="UP000244069">
    <property type="component" value="Unassembled WGS sequence"/>
</dbReference>
<keyword evidence="3 6" id="KW-0418">Kinase</keyword>
<sequence length="304" mass="32822">MSIDPICVIVNPGSGDNVGGEERSAQIARAMGEAGLQARVRLVTGGLKLPDAAREAASAGHEIVVAAGGDGTVAAVADALMKVEDRPQFGVLPLGTFNYFARAHNIPEEIGPAVSVIAGGHLRDVHTGVVNDRLFLNNTSIGLYPSILESREDVYSRWGRSRIAAYWSVALALCGMHKPMHLTITVDGDTQEIRTPLLFIANSAYQLESYNLEGADAIREGKFAIFASKGTRRRELAAAAWALARGKARNGQEFSLGTGRDIRIEMKRRKVQVAYDGERSYFRPPLTVKPTESPLRMLVPKDAA</sequence>
<protein>
    <submittedName>
        <fullName evidence="6">YegS/Rv2252/BmrU family lipid kinase</fullName>
    </submittedName>
</protein>
<accession>A0A2T6AR32</accession>
<dbReference type="OrthoDB" id="9815110at2"/>
<evidence type="ECO:0000313" key="6">
    <source>
        <dbReference type="EMBL" id="PTX46279.1"/>
    </source>
</evidence>
<dbReference type="PANTHER" id="PTHR12358">
    <property type="entry name" value="SPHINGOSINE KINASE"/>
    <property type="match status" value="1"/>
</dbReference>
<keyword evidence="7" id="KW-1185">Reference proteome</keyword>
<dbReference type="InterPro" id="IPR050187">
    <property type="entry name" value="Lipid_Phosphate_FormReg"/>
</dbReference>
<dbReference type="InterPro" id="IPR017438">
    <property type="entry name" value="ATP-NAD_kinase_N"/>
</dbReference>
<name>A0A2T6AR32_9RHOB</name>
<dbReference type="AlphaFoldDB" id="A0A2T6AR32"/>
<evidence type="ECO:0000256" key="2">
    <source>
        <dbReference type="ARBA" id="ARBA00022741"/>
    </source>
</evidence>
<dbReference type="Gene3D" id="2.60.200.40">
    <property type="match status" value="1"/>
</dbReference>
<keyword evidence="2" id="KW-0547">Nucleotide-binding</keyword>
<comment type="caution">
    <text evidence="6">The sequence shown here is derived from an EMBL/GenBank/DDBJ whole genome shotgun (WGS) entry which is preliminary data.</text>
</comment>
<dbReference type="GO" id="GO:0016301">
    <property type="term" value="F:kinase activity"/>
    <property type="evidence" value="ECO:0007669"/>
    <property type="project" value="UniProtKB-KW"/>
</dbReference>
<dbReference type="RefSeq" id="WP_107977381.1">
    <property type="nucleotide sequence ID" value="NZ_BMEZ01000018.1"/>
</dbReference>
<dbReference type="SUPFAM" id="SSF111331">
    <property type="entry name" value="NAD kinase/diacylglycerol kinase-like"/>
    <property type="match status" value="1"/>
</dbReference>
<dbReference type="Gene3D" id="3.40.50.10330">
    <property type="entry name" value="Probable inorganic polyphosphate/atp-NAD kinase, domain 1"/>
    <property type="match status" value="1"/>
</dbReference>
<keyword evidence="1" id="KW-0808">Transferase</keyword>
<keyword evidence="4" id="KW-0067">ATP-binding</keyword>
<dbReference type="InterPro" id="IPR045540">
    <property type="entry name" value="YegS/DAGK_C"/>
</dbReference>
<dbReference type="SMART" id="SM00046">
    <property type="entry name" value="DAGKc"/>
    <property type="match status" value="1"/>
</dbReference>
<reference evidence="6 7" key="1">
    <citation type="submission" date="2018-04" db="EMBL/GenBank/DDBJ databases">
        <title>Genomic Encyclopedia of Archaeal and Bacterial Type Strains, Phase II (KMG-II): from individual species to whole genera.</title>
        <authorList>
            <person name="Goeker M."/>
        </authorList>
    </citation>
    <scope>NUCLEOTIDE SEQUENCE [LARGE SCALE GENOMIC DNA]</scope>
    <source>
        <strain evidence="6 7">DSM 29329</strain>
    </source>
</reference>
<dbReference type="PROSITE" id="PS50146">
    <property type="entry name" value="DAGK"/>
    <property type="match status" value="1"/>
</dbReference>
<feature type="domain" description="DAGKc" evidence="5">
    <location>
        <begin position="1"/>
        <end position="134"/>
    </location>
</feature>
<evidence type="ECO:0000256" key="4">
    <source>
        <dbReference type="ARBA" id="ARBA00022840"/>
    </source>
</evidence>
<evidence type="ECO:0000259" key="5">
    <source>
        <dbReference type="PROSITE" id="PS50146"/>
    </source>
</evidence>
<dbReference type="EMBL" id="QBKN01000017">
    <property type="protein sequence ID" value="PTX46279.1"/>
    <property type="molecule type" value="Genomic_DNA"/>
</dbReference>